<organism evidence="3 4">
    <name type="scientific">Desulfosporosinus acidiphilus (strain DSM 22704 / JCM 16185 / SJ4)</name>
    <dbReference type="NCBI Taxonomy" id="646529"/>
    <lineage>
        <taxon>Bacteria</taxon>
        <taxon>Bacillati</taxon>
        <taxon>Bacillota</taxon>
        <taxon>Clostridia</taxon>
        <taxon>Eubacteriales</taxon>
        <taxon>Desulfitobacteriaceae</taxon>
        <taxon>Desulfosporosinus</taxon>
    </lineage>
</organism>
<dbReference type="Gene3D" id="3.30.1380.10">
    <property type="match status" value="1"/>
</dbReference>
<dbReference type="KEGG" id="dai:Desaci_4182"/>
<dbReference type="SUPFAM" id="SSF47090">
    <property type="entry name" value="PGBD-like"/>
    <property type="match status" value="2"/>
</dbReference>
<dbReference type="InterPro" id="IPR036366">
    <property type="entry name" value="PGBDSf"/>
</dbReference>
<protein>
    <submittedName>
        <fullName evidence="3">Putative peptidoglycan-binding domain-containing protein</fullName>
    </submittedName>
</protein>
<gene>
    <name evidence="3" type="ordered locus">Desaci_4182</name>
</gene>
<evidence type="ECO:0000259" key="1">
    <source>
        <dbReference type="Pfam" id="PF01471"/>
    </source>
</evidence>
<dbReference type="eggNOG" id="COG3409">
    <property type="taxonomic scope" value="Bacteria"/>
</dbReference>
<evidence type="ECO:0000259" key="2">
    <source>
        <dbReference type="Pfam" id="PF13539"/>
    </source>
</evidence>
<reference evidence="3 4" key="1">
    <citation type="journal article" date="2012" name="J. Bacteriol.">
        <title>Complete genome sequences of Desulfosporosinus orientis DSM765T, Desulfosporosinus youngiae DSM17734T, Desulfosporosinus meridiei DSM13257T, and Desulfosporosinus acidiphilus DSM22704T.</title>
        <authorList>
            <person name="Pester M."/>
            <person name="Brambilla E."/>
            <person name="Alazard D."/>
            <person name="Rattei T."/>
            <person name="Weinmaier T."/>
            <person name="Han J."/>
            <person name="Lucas S."/>
            <person name="Lapidus A."/>
            <person name="Cheng J.F."/>
            <person name="Goodwin L."/>
            <person name="Pitluck S."/>
            <person name="Peters L."/>
            <person name="Ovchinnikova G."/>
            <person name="Teshima H."/>
            <person name="Detter J.C."/>
            <person name="Han C.S."/>
            <person name="Tapia R."/>
            <person name="Land M.L."/>
            <person name="Hauser L."/>
            <person name="Kyrpides N.C."/>
            <person name="Ivanova N.N."/>
            <person name="Pagani I."/>
            <person name="Huntmann M."/>
            <person name="Wei C.L."/>
            <person name="Davenport K.W."/>
            <person name="Daligault H."/>
            <person name="Chain P.S."/>
            <person name="Chen A."/>
            <person name="Mavromatis K."/>
            <person name="Markowitz V."/>
            <person name="Szeto E."/>
            <person name="Mikhailova N."/>
            <person name="Pati A."/>
            <person name="Wagner M."/>
            <person name="Woyke T."/>
            <person name="Ollivier B."/>
            <person name="Klenk H.P."/>
            <person name="Spring S."/>
            <person name="Loy A."/>
        </authorList>
    </citation>
    <scope>NUCLEOTIDE SEQUENCE [LARGE SCALE GENOMIC DNA]</scope>
    <source>
        <strain evidence="4">DSM 22704 / JCM 16185 / SJ4</strain>
    </source>
</reference>
<dbReference type="InterPro" id="IPR036365">
    <property type="entry name" value="PGBD-like_sf"/>
</dbReference>
<dbReference type="InterPro" id="IPR009045">
    <property type="entry name" value="Zn_M74/Hedgehog-like"/>
</dbReference>
<evidence type="ECO:0000313" key="4">
    <source>
        <dbReference type="Proteomes" id="UP000002892"/>
    </source>
</evidence>
<dbReference type="Proteomes" id="UP000002892">
    <property type="component" value="Chromosome"/>
</dbReference>
<dbReference type="Pfam" id="PF01471">
    <property type="entry name" value="PG_binding_1"/>
    <property type="match status" value="2"/>
</dbReference>
<proteinExistence type="predicted"/>
<sequence length="275" mass="30832">MANLPTLRLGSQGPYVKRLEMNLNGLGKNYNSFVIDYLFDRKTEDVVKNYQDDIRLPRNGIVGPATWASLIDRVKMIQVKLNSLGYNSGTPDGWFGHKTTEAVLRFQRDHALVQEGVVNPRTRISLFAPHSADKFETRPSSTSLSSLDPYVASLASEFLNLTRAHNLDVRITTGFRSWDESDRLYAQGRTMPGPIVSNARAGDSYHNWGLAFDAAPFVNNQISNDQNLYILMGHLGGQGGLEWGGTFKAIVDYPHYQYTFGLTTEDLQNGRRPSR</sequence>
<dbReference type="OrthoDB" id="9799970at2"/>
<dbReference type="GO" id="GO:0008233">
    <property type="term" value="F:peptidase activity"/>
    <property type="evidence" value="ECO:0007669"/>
    <property type="project" value="InterPro"/>
</dbReference>
<name>I4DB69_DESAJ</name>
<dbReference type="RefSeq" id="WP_014829029.1">
    <property type="nucleotide sequence ID" value="NC_018068.1"/>
</dbReference>
<evidence type="ECO:0000313" key="3">
    <source>
        <dbReference type="EMBL" id="AFM43043.1"/>
    </source>
</evidence>
<feature type="domain" description="Peptidoglycan binding-like" evidence="1">
    <location>
        <begin position="73"/>
        <end position="123"/>
    </location>
</feature>
<dbReference type="InterPro" id="IPR002477">
    <property type="entry name" value="Peptidoglycan-bd-like"/>
</dbReference>
<dbReference type="InterPro" id="IPR039561">
    <property type="entry name" value="Peptidase_M15C"/>
</dbReference>
<dbReference type="AlphaFoldDB" id="I4DB69"/>
<dbReference type="Gene3D" id="1.10.101.10">
    <property type="entry name" value="PGBD-like superfamily/PGBD"/>
    <property type="match status" value="2"/>
</dbReference>
<feature type="domain" description="Peptidase M15C" evidence="2">
    <location>
        <begin position="200"/>
        <end position="258"/>
    </location>
</feature>
<dbReference type="CDD" id="cd14845">
    <property type="entry name" value="L-Ala-D-Glu_peptidase_like"/>
    <property type="match status" value="1"/>
</dbReference>
<dbReference type="STRING" id="646529.Desaci_4182"/>
<dbReference type="SUPFAM" id="SSF55166">
    <property type="entry name" value="Hedgehog/DD-peptidase"/>
    <property type="match status" value="1"/>
</dbReference>
<feature type="domain" description="Peptidoglycan binding-like" evidence="1">
    <location>
        <begin position="12"/>
        <end position="70"/>
    </location>
</feature>
<dbReference type="Pfam" id="PF13539">
    <property type="entry name" value="Peptidase_M15_4"/>
    <property type="match status" value="1"/>
</dbReference>
<keyword evidence="4" id="KW-1185">Reference proteome</keyword>
<dbReference type="GO" id="GO:0006508">
    <property type="term" value="P:proteolysis"/>
    <property type="evidence" value="ECO:0007669"/>
    <property type="project" value="InterPro"/>
</dbReference>
<dbReference type="eggNOG" id="COG1876">
    <property type="taxonomic scope" value="Bacteria"/>
</dbReference>
<dbReference type="EMBL" id="CP003639">
    <property type="protein sequence ID" value="AFM43043.1"/>
    <property type="molecule type" value="Genomic_DNA"/>
</dbReference>
<accession>I4DB69</accession>
<dbReference type="HOGENOM" id="CLU_1003439_0_0_9"/>